<evidence type="ECO:0000256" key="10">
    <source>
        <dbReference type="PIRSR" id="PIRSR038084-1"/>
    </source>
</evidence>
<dbReference type="Gene3D" id="3.90.360.10">
    <property type="entry name" value="Histone acetyl transferase 1 (HAT1), N-terminal domain"/>
    <property type="match status" value="1"/>
</dbReference>
<evidence type="ECO:0000256" key="4">
    <source>
        <dbReference type="ARBA" id="ARBA00021268"/>
    </source>
</evidence>
<dbReference type="OrthoDB" id="10253098at2759"/>
<comment type="subunit">
    <text evidence="9">Component of the HAT-B complex composed of at least HAT1 and HAT2. The HAT-B complex binds to histone H4 tail.</text>
</comment>
<keyword evidence="16" id="KW-1185">Reference proteome</keyword>
<evidence type="ECO:0000256" key="3">
    <source>
        <dbReference type="ARBA" id="ARBA00013184"/>
    </source>
</evidence>
<dbReference type="GO" id="GO:0004402">
    <property type="term" value="F:histone acetyltransferase activity"/>
    <property type="evidence" value="ECO:0007669"/>
    <property type="project" value="UniProtKB-UniRule"/>
</dbReference>
<evidence type="ECO:0000256" key="8">
    <source>
        <dbReference type="ARBA" id="ARBA00048017"/>
    </source>
</evidence>
<evidence type="ECO:0000256" key="13">
    <source>
        <dbReference type="SAM" id="MobiDB-lite"/>
    </source>
</evidence>
<dbReference type="SUPFAM" id="SSF55729">
    <property type="entry name" value="Acyl-CoA N-acyltransferases (Nat)"/>
    <property type="match status" value="1"/>
</dbReference>
<keyword evidence="9" id="KW-0963">Cytoplasm</keyword>
<dbReference type="GO" id="GO:0042393">
    <property type="term" value="F:histone binding"/>
    <property type="evidence" value="ECO:0007669"/>
    <property type="project" value="InterPro"/>
</dbReference>
<comment type="catalytic activity">
    <reaction evidence="8 9">
        <text>L-lysyl-[protein] + acetyl-CoA = N(6)-acetyl-L-lysyl-[protein] + CoA + H(+)</text>
        <dbReference type="Rhea" id="RHEA:45948"/>
        <dbReference type="Rhea" id="RHEA-COMP:9752"/>
        <dbReference type="Rhea" id="RHEA-COMP:10731"/>
        <dbReference type="ChEBI" id="CHEBI:15378"/>
        <dbReference type="ChEBI" id="CHEBI:29969"/>
        <dbReference type="ChEBI" id="CHEBI:57287"/>
        <dbReference type="ChEBI" id="CHEBI:57288"/>
        <dbReference type="ChEBI" id="CHEBI:61930"/>
        <dbReference type="EC" id="2.3.1.48"/>
    </reaction>
</comment>
<sequence length="521" mass="59226">MEDLIQYLSDSNKAFQISLVQPGTDTPNEIATFHPEFTYPIFGEEEKIFGYQGLSIHFRLAAHNLRPNLEISYDKKFKPIGDAKAIDLNDALKEHVAPVAFEKTSDFNALLQSDETAKDFKPPGKLMHTYTRNGRTFEVWTGGLGDPALRTIISQVQTVVPLFIEGGSYIDMEDPEWSLKRWNVYLVYEKLSTPPTPTASRYSFIGYSTSYRCYIYTGPNDLPKPTTSRSKSRPQRLQPRAKSDFTLPTSDPFDPDTLPCRERISQFLILPPYHGEGHGSELYNAIYDHFLSDPLVKEITVEDPNESFDDMRDFCDLSRLRADGTFASIKINTSPASTPSGKSGTSRRNGVRVSSLLDGDLLEQQRLKHKIVARQWARLVEMYLLSLIPPSHRSTARLTRKGNAPDENDRAYYYWRLLVKHRLYKQNKDTLMQHDRLARVDKLEETLEGVIDEYTRLLKGAENRVSVAAAAASTTADETSQQPGMDKRERGKKRVIVEDDDEDEDEDEDAADEPAQKKPKT</sequence>
<evidence type="ECO:0000256" key="7">
    <source>
        <dbReference type="ARBA" id="ARBA00023315"/>
    </source>
</evidence>
<dbReference type="PIRSF" id="PIRSF038084">
    <property type="entry name" value="HAT-B_cat"/>
    <property type="match status" value="1"/>
</dbReference>
<dbReference type="GO" id="GO:0031509">
    <property type="term" value="P:subtelomeric heterochromatin formation"/>
    <property type="evidence" value="ECO:0007669"/>
    <property type="project" value="InterPro"/>
</dbReference>
<feature type="region of interest" description="Interaction with histone H4 N-terminus" evidence="11">
    <location>
        <begin position="44"/>
        <end position="46"/>
    </location>
</feature>
<reference evidence="15 16" key="1">
    <citation type="journal article" date="2016" name="Fungal Biol.">
        <title>The genome of Xylona heveae provides a window into fungal endophytism.</title>
        <authorList>
            <person name="Gazis R."/>
            <person name="Kuo A."/>
            <person name="Riley R."/>
            <person name="LaButti K."/>
            <person name="Lipzen A."/>
            <person name="Lin J."/>
            <person name="Amirebrahimi M."/>
            <person name="Hesse C.N."/>
            <person name="Spatafora J.W."/>
            <person name="Henrissat B."/>
            <person name="Hainaut M."/>
            <person name="Grigoriev I.V."/>
            <person name="Hibbett D.S."/>
        </authorList>
    </citation>
    <scope>NUCLEOTIDE SEQUENCE [LARGE SCALE GENOMIC DNA]</scope>
    <source>
        <strain evidence="15 16">TC161</strain>
    </source>
</reference>
<dbReference type="EC" id="2.3.1.48" evidence="3 9"/>
<evidence type="ECO:0000256" key="11">
    <source>
        <dbReference type="PIRSR" id="PIRSR038084-2"/>
    </source>
</evidence>
<feature type="compositionally biased region" description="Polar residues" evidence="13">
    <location>
        <begin position="331"/>
        <end position="348"/>
    </location>
</feature>
<dbReference type="InterPro" id="IPR013523">
    <property type="entry name" value="Hist_AcTrfase_HAT1_C"/>
</dbReference>
<feature type="compositionally biased region" description="Acidic residues" evidence="13">
    <location>
        <begin position="498"/>
        <end position="512"/>
    </location>
</feature>
<evidence type="ECO:0000256" key="12">
    <source>
        <dbReference type="PIRSR" id="PIRSR038084-3"/>
    </source>
</evidence>
<comment type="similarity">
    <text evidence="2 9">Belongs to the HAT1 family.</text>
</comment>
<evidence type="ECO:0000256" key="6">
    <source>
        <dbReference type="ARBA" id="ARBA00023242"/>
    </source>
</evidence>
<evidence type="ECO:0000259" key="14">
    <source>
        <dbReference type="Pfam" id="PF10394"/>
    </source>
</evidence>
<feature type="active site" description="Proton donor/acceptor" evidence="10">
    <location>
        <position position="302"/>
    </location>
</feature>
<dbReference type="InParanoid" id="A0A165G1R1"/>
<dbReference type="AlphaFoldDB" id="A0A165G1R1"/>
<dbReference type="EMBL" id="KV407460">
    <property type="protein sequence ID" value="KZF21638.1"/>
    <property type="molecule type" value="Genomic_DNA"/>
</dbReference>
<dbReference type="InterPro" id="IPR017380">
    <property type="entry name" value="Hist_AcTrfase_B-typ_cat-su"/>
</dbReference>
<keyword evidence="6 9" id="KW-0539">Nucleus</keyword>
<dbReference type="FunCoup" id="A0A165G1R1">
    <property type="interactions" value="1122"/>
</dbReference>
<evidence type="ECO:0000313" key="16">
    <source>
        <dbReference type="Proteomes" id="UP000076632"/>
    </source>
</evidence>
<dbReference type="GO" id="GO:0005737">
    <property type="term" value="C:cytoplasm"/>
    <property type="evidence" value="ECO:0007669"/>
    <property type="project" value="UniProtKB-SubCell"/>
</dbReference>
<dbReference type="Pfam" id="PF21184">
    <property type="entry name" value="HAT1_C_fung"/>
    <property type="match status" value="1"/>
</dbReference>
<feature type="domain" description="Histone acetyl transferase HAT1 N-terminal" evidence="14">
    <location>
        <begin position="8"/>
        <end position="165"/>
    </location>
</feature>
<dbReference type="GeneID" id="28901283"/>
<dbReference type="InterPro" id="IPR016181">
    <property type="entry name" value="Acyl_CoA_acyltransferase"/>
</dbReference>
<feature type="region of interest" description="Disordered" evidence="13">
    <location>
        <begin position="472"/>
        <end position="521"/>
    </location>
</feature>
<dbReference type="Proteomes" id="UP000076632">
    <property type="component" value="Unassembled WGS sequence"/>
</dbReference>
<keyword evidence="5 9" id="KW-0808">Transferase</keyword>
<keyword evidence="7 9" id="KW-0012">Acyltransferase</keyword>
<comment type="function">
    <text evidence="9">Catalytic component of the histone acetylase B (HAT-B) complex. Has intrinsic substrate specificity that modifies lysine in recognition sequence GXGKXG. Involved in DNA double-strand break repair.</text>
</comment>
<dbReference type="Gene3D" id="3.40.630.30">
    <property type="match status" value="1"/>
</dbReference>
<accession>A0A165G1R1</accession>
<feature type="region of interest" description="Disordered" evidence="13">
    <location>
        <begin position="222"/>
        <end position="256"/>
    </location>
</feature>
<evidence type="ECO:0000256" key="2">
    <source>
        <dbReference type="ARBA" id="ARBA00010543"/>
    </source>
</evidence>
<feature type="binding site" evidence="11">
    <location>
        <begin position="267"/>
        <end position="269"/>
    </location>
    <ligand>
        <name>acetyl-CoA</name>
        <dbReference type="ChEBI" id="CHEBI:57288"/>
    </ligand>
</feature>
<dbReference type="OMA" id="WTCDAND"/>
<dbReference type="Gene3D" id="1.10.10.390">
    <property type="match status" value="1"/>
</dbReference>
<feature type="site" description="Interaction with histone H4 N-terminus" evidence="12">
    <location>
        <position position="177"/>
    </location>
</feature>
<feature type="region of interest" description="Disordered" evidence="13">
    <location>
        <begin position="331"/>
        <end position="350"/>
    </location>
</feature>
<organism evidence="15 16">
    <name type="scientific">Xylona heveae (strain CBS 132557 / TC161)</name>
    <dbReference type="NCBI Taxonomy" id="1328760"/>
    <lineage>
        <taxon>Eukaryota</taxon>
        <taxon>Fungi</taxon>
        <taxon>Dikarya</taxon>
        <taxon>Ascomycota</taxon>
        <taxon>Pezizomycotina</taxon>
        <taxon>Xylonomycetes</taxon>
        <taxon>Xylonales</taxon>
        <taxon>Xylonaceae</taxon>
        <taxon>Xylona</taxon>
    </lineage>
</organism>
<dbReference type="InterPro" id="IPR037113">
    <property type="entry name" value="Hat1_N_sf"/>
</dbReference>
<dbReference type="Pfam" id="PF10394">
    <property type="entry name" value="Hat1_N"/>
    <property type="match status" value="1"/>
</dbReference>
<name>A0A165G1R1_XYLHT</name>
<dbReference type="InterPro" id="IPR019467">
    <property type="entry name" value="Hat1_N"/>
</dbReference>
<evidence type="ECO:0000256" key="5">
    <source>
        <dbReference type="ARBA" id="ARBA00022679"/>
    </source>
</evidence>
<dbReference type="GO" id="GO:0000781">
    <property type="term" value="C:chromosome, telomeric region"/>
    <property type="evidence" value="ECO:0007669"/>
    <property type="project" value="GOC"/>
</dbReference>
<protein>
    <recommendedName>
        <fullName evidence="4 9">Histone acetyltransferase type B catalytic subunit</fullName>
        <ecNumber evidence="3 9">2.3.1.48</ecNumber>
    </recommendedName>
</protein>
<evidence type="ECO:0000313" key="15">
    <source>
        <dbReference type="EMBL" id="KZF21638.1"/>
    </source>
</evidence>
<dbReference type="GO" id="GO:0005634">
    <property type="term" value="C:nucleus"/>
    <property type="evidence" value="ECO:0007669"/>
    <property type="project" value="UniProtKB-SubCell"/>
</dbReference>
<dbReference type="PANTHER" id="PTHR12046">
    <property type="entry name" value="HISTONE ACETYLTRANSFERASE TYPE B CATALYTIC SUBUNIT"/>
    <property type="match status" value="1"/>
</dbReference>
<dbReference type="STRING" id="1328760.A0A165G1R1"/>
<gene>
    <name evidence="15" type="ORF">L228DRAFT_283783</name>
</gene>
<proteinExistence type="inferred from homology"/>
<evidence type="ECO:0000256" key="1">
    <source>
        <dbReference type="ARBA" id="ARBA00004123"/>
    </source>
</evidence>
<feature type="binding site" evidence="11">
    <location>
        <position position="305"/>
    </location>
    <ligand>
        <name>acetyl-CoA</name>
        <dbReference type="ChEBI" id="CHEBI:57288"/>
    </ligand>
</feature>
<comment type="subcellular location">
    <subcellularLocation>
        <location evidence="9">Cytoplasm</location>
    </subcellularLocation>
    <subcellularLocation>
        <location evidence="1 9">Nucleus</location>
    </subcellularLocation>
</comment>
<evidence type="ECO:0000256" key="9">
    <source>
        <dbReference type="PIRNR" id="PIRNR038084"/>
    </source>
</evidence>
<dbReference type="RefSeq" id="XP_018187193.1">
    <property type="nucleotide sequence ID" value="XM_018336146.1"/>
</dbReference>